<dbReference type="AlphaFoldDB" id="A0A8X6T543"/>
<feature type="compositionally biased region" description="Polar residues" evidence="1">
    <location>
        <begin position="12"/>
        <end position="23"/>
    </location>
</feature>
<evidence type="ECO:0000313" key="3">
    <source>
        <dbReference type="Proteomes" id="UP000887013"/>
    </source>
</evidence>
<dbReference type="Proteomes" id="UP000887013">
    <property type="component" value="Unassembled WGS sequence"/>
</dbReference>
<evidence type="ECO:0000313" key="2">
    <source>
        <dbReference type="EMBL" id="GFS80406.1"/>
    </source>
</evidence>
<organism evidence="2 3">
    <name type="scientific">Nephila pilipes</name>
    <name type="common">Giant wood spider</name>
    <name type="synonym">Nephila maculata</name>
    <dbReference type="NCBI Taxonomy" id="299642"/>
    <lineage>
        <taxon>Eukaryota</taxon>
        <taxon>Metazoa</taxon>
        <taxon>Ecdysozoa</taxon>
        <taxon>Arthropoda</taxon>
        <taxon>Chelicerata</taxon>
        <taxon>Arachnida</taxon>
        <taxon>Araneae</taxon>
        <taxon>Araneomorphae</taxon>
        <taxon>Entelegynae</taxon>
        <taxon>Araneoidea</taxon>
        <taxon>Nephilidae</taxon>
        <taxon>Nephila</taxon>
    </lineage>
</organism>
<accession>A0A8X6T543</accession>
<dbReference type="EMBL" id="BMAW01051422">
    <property type="protein sequence ID" value="GFS80406.1"/>
    <property type="molecule type" value="Genomic_DNA"/>
</dbReference>
<evidence type="ECO:0000256" key="1">
    <source>
        <dbReference type="SAM" id="MobiDB-lite"/>
    </source>
</evidence>
<protein>
    <submittedName>
        <fullName evidence="2">Uncharacterized protein</fullName>
    </submittedName>
</protein>
<keyword evidence="3" id="KW-1185">Reference proteome</keyword>
<sequence length="88" mass="9816">MIKIPFFPAEIYSQTGPNENQTGRFYKGSQGSESDKRLFSGRKRNPGERTTFRSTLNECDDQQHRVNATDAVGKLSTVSTMDIGEIGN</sequence>
<gene>
    <name evidence="2" type="ORF">NPIL_653671</name>
</gene>
<feature type="region of interest" description="Disordered" evidence="1">
    <location>
        <begin position="12"/>
        <end position="52"/>
    </location>
</feature>
<proteinExistence type="predicted"/>
<comment type="caution">
    <text evidence="2">The sequence shown here is derived from an EMBL/GenBank/DDBJ whole genome shotgun (WGS) entry which is preliminary data.</text>
</comment>
<reference evidence="2" key="1">
    <citation type="submission" date="2020-08" db="EMBL/GenBank/DDBJ databases">
        <title>Multicomponent nature underlies the extraordinary mechanical properties of spider dragline silk.</title>
        <authorList>
            <person name="Kono N."/>
            <person name="Nakamura H."/>
            <person name="Mori M."/>
            <person name="Yoshida Y."/>
            <person name="Ohtoshi R."/>
            <person name="Malay A.D."/>
            <person name="Moran D.A.P."/>
            <person name="Tomita M."/>
            <person name="Numata K."/>
            <person name="Arakawa K."/>
        </authorList>
    </citation>
    <scope>NUCLEOTIDE SEQUENCE</scope>
</reference>
<name>A0A8X6T543_NEPPI</name>